<feature type="domain" description="Sigma-54 factor interaction" evidence="7">
    <location>
        <begin position="168"/>
        <end position="398"/>
    </location>
</feature>
<dbReference type="GO" id="GO:0006355">
    <property type="term" value="P:regulation of DNA-templated transcription"/>
    <property type="evidence" value="ECO:0007669"/>
    <property type="project" value="InterPro"/>
</dbReference>
<dbReference type="SMART" id="SM00382">
    <property type="entry name" value="AAA"/>
    <property type="match status" value="1"/>
</dbReference>
<dbReference type="PROSITE" id="PS00688">
    <property type="entry name" value="SIGMA54_INTERACT_3"/>
    <property type="match status" value="1"/>
</dbReference>
<gene>
    <name evidence="8" type="ORF">NCTC12121_02548</name>
</gene>
<dbReference type="OrthoDB" id="9804019at2"/>
<evidence type="ECO:0000256" key="4">
    <source>
        <dbReference type="ARBA" id="ARBA00023125"/>
    </source>
</evidence>
<dbReference type="GO" id="GO:0005524">
    <property type="term" value="F:ATP binding"/>
    <property type="evidence" value="ECO:0007669"/>
    <property type="project" value="UniProtKB-KW"/>
</dbReference>
<dbReference type="SUPFAM" id="SSF46689">
    <property type="entry name" value="Homeodomain-like"/>
    <property type="match status" value="1"/>
</dbReference>
<evidence type="ECO:0000256" key="5">
    <source>
        <dbReference type="ARBA" id="ARBA00023163"/>
    </source>
</evidence>
<evidence type="ECO:0000256" key="6">
    <source>
        <dbReference type="SAM" id="MobiDB-lite"/>
    </source>
</evidence>
<dbReference type="PROSITE" id="PS50045">
    <property type="entry name" value="SIGMA54_INTERACT_4"/>
    <property type="match status" value="1"/>
</dbReference>
<dbReference type="Pfam" id="PF25601">
    <property type="entry name" value="AAA_lid_14"/>
    <property type="match status" value="1"/>
</dbReference>
<reference evidence="8 9" key="1">
    <citation type="submission" date="2018-06" db="EMBL/GenBank/DDBJ databases">
        <authorList>
            <consortium name="Pathogen Informatics"/>
            <person name="Doyle S."/>
        </authorList>
    </citation>
    <scope>NUCLEOTIDE SEQUENCE [LARGE SCALE GENOMIC DNA]</scope>
    <source>
        <strain evidence="8 9">NCTC12121</strain>
    </source>
</reference>
<dbReference type="InterPro" id="IPR025944">
    <property type="entry name" value="Sigma_54_int_dom_CS"/>
</dbReference>
<dbReference type="Proteomes" id="UP000255248">
    <property type="component" value="Unassembled WGS sequence"/>
</dbReference>
<dbReference type="InterPro" id="IPR027417">
    <property type="entry name" value="P-loop_NTPase"/>
</dbReference>
<evidence type="ECO:0000256" key="2">
    <source>
        <dbReference type="ARBA" id="ARBA00022840"/>
    </source>
</evidence>
<keyword evidence="8" id="KW-0560">Oxidoreductase</keyword>
<dbReference type="InterPro" id="IPR009057">
    <property type="entry name" value="Homeodomain-like_sf"/>
</dbReference>
<keyword evidence="2" id="KW-0067">ATP-binding</keyword>
<dbReference type="InterPro" id="IPR002197">
    <property type="entry name" value="HTH_Fis"/>
</dbReference>
<dbReference type="SUPFAM" id="SSF52540">
    <property type="entry name" value="P-loop containing nucleoside triphosphate hydrolases"/>
    <property type="match status" value="1"/>
</dbReference>
<dbReference type="InterPro" id="IPR058031">
    <property type="entry name" value="AAA_lid_NorR"/>
</dbReference>
<dbReference type="Gene3D" id="1.10.10.60">
    <property type="entry name" value="Homeodomain-like"/>
    <property type="match status" value="1"/>
</dbReference>
<dbReference type="Pfam" id="PF02954">
    <property type="entry name" value="HTH_8"/>
    <property type="match status" value="1"/>
</dbReference>
<dbReference type="PROSITE" id="PS00676">
    <property type="entry name" value="SIGMA54_INTERACT_2"/>
    <property type="match status" value="1"/>
</dbReference>
<evidence type="ECO:0000313" key="8">
    <source>
        <dbReference type="EMBL" id="STC90292.1"/>
    </source>
</evidence>
<dbReference type="EMBL" id="UFXZ01000001">
    <property type="protein sequence ID" value="STC90292.1"/>
    <property type="molecule type" value="Genomic_DNA"/>
</dbReference>
<keyword evidence="3" id="KW-0805">Transcription regulation</keyword>
<dbReference type="GO" id="GO:0043565">
    <property type="term" value="F:sequence-specific DNA binding"/>
    <property type="evidence" value="ECO:0007669"/>
    <property type="project" value="InterPro"/>
</dbReference>
<dbReference type="Pfam" id="PF00158">
    <property type="entry name" value="Sigma54_activat"/>
    <property type="match status" value="1"/>
</dbReference>
<keyword evidence="8" id="KW-0503">Monooxygenase</keyword>
<dbReference type="PRINTS" id="PR01590">
    <property type="entry name" value="HTHFIS"/>
</dbReference>
<evidence type="ECO:0000313" key="9">
    <source>
        <dbReference type="Proteomes" id="UP000255248"/>
    </source>
</evidence>
<dbReference type="InterPro" id="IPR025943">
    <property type="entry name" value="Sigma_54_int_dom_ATP-bd_2"/>
</dbReference>
<dbReference type="CDD" id="cd00009">
    <property type="entry name" value="AAA"/>
    <property type="match status" value="1"/>
</dbReference>
<evidence type="ECO:0000256" key="3">
    <source>
        <dbReference type="ARBA" id="ARBA00023015"/>
    </source>
</evidence>
<keyword evidence="5" id="KW-0804">Transcription</keyword>
<dbReference type="InterPro" id="IPR002078">
    <property type="entry name" value="Sigma_54_int"/>
</dbReference>
<accession>A0A376DKD9</accession>
<organism evidence="8 9">
    <name type="scientific">Edwardsiella hoshinae</name>
    <dbReference type="NCBI Taxonomy" id="93378"/>
    <lineage>
        <taxon>Bacteria</taxon>
        <taxon>Pseudomonadati</taxon>
        <taxon>Pseudomonadota</taxon>
        <taxon>Gammaproteobacteria</taxon>
        <taxon>Enterobacterales</taxon>
        <taxon>Hafniaceae</taxon>
        <taxon>Edwardsiella</taxon>
    </lineage>
</organism>
<keyword evidence="1" id="KW-0547">Nucleotide-binding</keyword>
<keyword evidence="4" id="KW-0238">DNA-binding</keyword>
<protein>
    <submittedName>
        <fullName evidence="8">(S)-limonene 6-monooxygenase</fullName>
        <ecNumber evidence="8">1.14.14.51</ecNumber>
    </submittedName>
</protein>
<dbReference type="EC" id="1.14.14.51" evidence="8"/>
<dbReference type="FunFam" id="3.40.50.300:FF:000006">
    <property type="entry name" value="DNA-binding transcriptional regulator NtrC"/>
    <property type="match status" value="1"/>
</dbReference>
<dbReference type="AlphaFoldDB" id="A0A376DKD9"/>
<dbReference type="GO" id="GO:0018675">
    <property type="term" value="F:(S)-limonene 6-monooxygenase activity"/>
    <property type="evidence" value="ECO:0007669"/>
    <property type="project" value="UniProtKB-EC"/>
</dbReference>
<dbReference type="PANTHER" id="PTHR32071">
    <property type="entry name" value="TRANSCRIPTIONAL REGULATORY PROTEIN"/>
    <property type="match status" value="1"/>
</dbReference>
<dbReference type="InterPro" id="IPR025662">
    <property type="entry name" value="Sigma_54_int_dom_ATP-bd_1"/>
</dbReference>
<dbReference type="STRING" id="93378.A9798_11985"/>
<name>A0A376DKD9_9GAMM</name>
<dbReference type="Gene3D" id="1.10.8.60">
    <property type="match status" value="1"/>
</dbReference>
<dbReference type="InterPro" id="IPR003593">
    <property type="entry name" value="AAA+_ATPase"/>
</dbReference>
<proteinExistence type="predicted"/>
<evidence type="ECO:0000256" key="1">
    <source>
        <dbReference type="ARBA" id="ARBA00022741"/>
    </source>
</evidence>
<dbReference type="Gene3D" id="3.40.50.300">
    <property type="entry name" value="P-loop containing nucleotide triphosphate hydrolases"/>
    <property type="match status" value="1"/>
</dbReference>
<dbReference type="PROSITE" id="PS00675">
    <property type="entry name" value="SIGMA54_INTERACT_1"/>
    <property type="match status" value="1"/>
</dbReference>
<sequence length="473" mass="52547">MPKHLSDTISSAPAIAAEVDLVALLADQCMNEWLIQMVELGASIAILDPHLHLQHAVGTHILPHAWQPGVIAASAASQISDAHPVAWIPPGKHNLACLRDWASYAWLHPPSHATPRAILCVLLPKRLYSPMFLLMMHHFRYNLSQANASAARASSAATIQQDDAVDGLIGNAPAFLLAKNTMLRVARGDSSIMLSGESGSGKELFARAIHRHSPRAARPFVAINCSAIPSSLISSELFGYRDGAFTGARRGGASGQFESANGGTLLLDEIGELPLDAQAILLRVLEERSVVRLGDHRAIPIDVRIITATNRDLQQMVREHTFRQDLYYRLNVITIMLPPLRQRLQDIPLLAHFFLQRLSHRQHRPVTAIDADAMARLCAYHWPGNIRQLRNAIEWGINFAEGTTLRSHDLPPELNQPDTDSEAAERNASSYEAWERRQIYALMQRYRANKTRIAQVLGISRSTLYKKIRHYGL</sequence>
<feature type="region of interest" description="Disordered" evidence="6">
    <location>
        <begin position="408"/>
        <end position="429"/>
    </location>
</feature>
<evidence type="ECO:0000259" key="7">
    <source>
        <dbReference type="PROSITE" id="PS50045"/>
    </source>
</evidence>